<dbReference type="EMBL" id="CM037161">
    <property type="protein sequence ID" value="KAH7855446.1"/>
    <property type="molecule type" value="Genomic_DNA"/>
</dbReference>
<protein>
    <submittedName>
        <fullName evidence="1">Uncharacterized protein</fullName>
    </submittedName>
</protein>
<sequence>MTTGEGTSYGAGGGVGGKFRKKQSRRPQPKPYDRPPPTSFPNPKNNGWLPKLVDPASKLILSTARSFFYSLARNRLPPALPPEANRESRDQLQDAVPNNSPGVPTNSCDGSGISKLEQILKQRSFSRSEVEHLTELLHSKTIDRPNRDGHRMGEIDVPQPLSAYGIQQNVSSSPMQHNMIETHLENRFHGHVSTPLISSHVSEEDVASPAEIAKAYMGSRSSKVSPSMLGLRSRALREDANLLDNVSFPPKTPFCVGIPESGFMNPRSQGRSAIYNTARTPYVNVNPTASQKGAGSVFDNYGGPSASPSSLYAWEHDAQHGSKQLAPKRRSSALEDDIGSTTPIRRLRQKISLSTPQNLSLPAYRSTLSSHGKPFPLEEPKYRTLHAFGENEGNSTPSTSYTPVPSNSSEMATRILQQLEKLVPKEKLSEGKVVTGRVKSPSKLTRSMLRGQALRSLENVDSSKILQNALDSYKLEELRDTSQLDACETTSQKQDEVEENGPKMSIVSREAEAPAVTRGAMVSVKDNVAGVHTADSVITAPLTQPTQKKWAFHMSAHEDFLDLDDEIHPIEATTSTPLSQEEEEKEKFMVESKVTYTEALMVSLTSPLSEIKTPDGPLITNSADLGTSDASVAGEKNTSFTFLTEPASSSTFQPVVAALQSTSAFDSIIPLKEPNSTLASFSADSKIVDKVPSLSFPSSSAVSESIGLKFNAPLESKAENSDSLANIASGTAIVEPKVPESDKGDYKDIQKSVEMTVQSENLSSATVSASSIFSFTATANISGLNNGSFASSPTMFSSPAPVPVSIDFTNQKIGKSLTNTAPSTTITISTNDAIITSASNGSVSTSSASSFPVAPIFNFVPSSGTSSNPVSTISTTSSSEATDLKAKTDKESTLGNGNLSNTPLGGTSFGMASTESNIFGFSAAATDKESTLGSGNLSNTPLGGTSLGMASTENNIFGFSAAATSSVNNLSQSSSFGATSGSLAITRASPTETGVATVTQSMPIQFGSSFTSSSSIFGSSNSSSPLFSSSTSPKLFDSTFSFGLSSSSASSSQTNTISSSGAATSSFLSSSWQPPSTVFAFGAPSASVASTSNAPLVFGSGIPTFTALSANGDQMSIEDSMSEDPVPGSVPAVPVFGQPSMSAPSSGFMFGSTVSSGGIPSFQFGNPPNQSTPQLPSPFQPSGSLEFAANNSFSLGSAGGGDKSGRKIVKVKHKTRRRP</sequence>
<name>A0ACB7YP99_9ERIC</name>
<gene>
    <name evidence="1" type="ORF">Vadar_024967</name>
</gene>
<keyword evidence="2" id="KW-1185">Reference proteome</keyword>
<reference evidence="1 2" key="1">
    <citation type="journal article" date="2021" name="Hortic Res">
        <title>High-quality reference genome and annotation aids understanding of berry development for evergreen blueberry (Vaccinium darrowii).</title>
        <authorList>
            <person name="Yu J."/>
            <person name="Hulse-Kemp A.M."/>
            <person name="Babiker E."/>
            <person name="Staton M."/>
        </authorList>
    </citation>
    <scope>NUCLEOTIDE SEQUENCE [LARGE SCALE GENOMIC DNA]</scope>
    <source>
        <strain evidence="2">cv. NJ 8807/NJ 8810</strain>
        <tissue evidence="1">Young leaf</tissue>
    </source>
</reference>
<accession>A0ACB7YP99</accession>
<organism evidence="1 2">
    <name type="scientific">Vaccinium darrowii</name>
    <dbReference type="NCBI Taxonomy" id="229202"/>
    <lineage>
        <taxon>Eukaryota</taxon>
        <taxon>Viridiplantae</taxon>
        <taxon>Streptophyta</taxon>
        <taxon>Embryophyta</taxon>
        <taxon>Tracheophyta</taxon>
        <taxon>Spermatophyta</taxon>
        <taxon>Magnoliopsida</taxon>
        <taxon>eudicotyledons</taxon>
        <taxon>Gunneridae</taxon>
        <taxon>Pentapetalae</taxon>
        <taxon>asterids</taxon>
        <taxon>Ericales</taxon>
        <taxon>Ericaceae</taxon>
        <taxon>Vaccinioideae</taxon>
        <taxon>Vaccinieae</taxon>
        <taxon>Vaccinium</taxon>
    </lineage>
</organism>
<evidence type="ECO:0000313" key="1">
    <source>
        <dbReference type="EMBL" id="KAH7855446.1"/>
    </source>
</evidence>
<proteinExistence type="predicted"/>
<evidence type="ECO:0000313" key="2">
    <source>
        <dbReference type="Proteomes" id="UP000828048"/>
    </source>
</evidence>
<dbReference type="Proteomes" id="UP000828048">
    <property type="component" value="Chromosome 11"/>
</dbReference>
<comment type="caution">
    <text evidence="1">The sequence shown here is derived from an EMBL/GenBank/DDBJ whole genome shotgun (WGS) entry which is preliminary data.</text>
</comment>